<proteinExistence type="predicted"/>
<protein>
    <submittedName>
        <fullName evidence="1">Uncharacterized protein</fullName>
    </submittedName>
</protein>
<comment type="caution">
    <text evidence="1">The sequence shown here is derived from an EMBL/GenBank/DDBJ whole genome shotgun (WGS) entry which is preliminary data.</text>
</comment>
<evidence type="ECO:0000313" key="2">
    <source>
        <dbReference type="Proteomes" id="UP001589627"/>
    </source>
</evidence>
<keyword evidence="2" id="KW-1185">Reference proteome</keyword>
<name>A0ABV5Y7Y0_9ACTN</name>
<sequence>MSITRAYGINRACCHRTSAVRASTPATAIMSAVPESTAAFVEIRLER</sequence>
<gene>
    <name evidence="1" type="ORF">ACFFNX_02895</name>
</gene>
<dbReference type="Proteomes" id="UP001589627">
    <property type="component" value="Unassembled WGS sequence"/>
</dbReference>
<reference evidence="1 2" key="1">
    <citation type="submission" date="2024-09" db="EMBL/GenBank/DDBJ databases">
        <authorList>
            <person name="Sun Q."/>
            <person name="Mori K."/>
        </authorList>
    </citation>
    <scope>NUCLEOTIDE SEQUENCE [LARGE SCALE GENOMIC DNA]</scope>
    <source>
        <strain evidence="1 2">TBRC 0563</strain>
    </source>
</reference>
<organism evidence="1 2">
    <name type="scientific">Actinoallomurus acaciae</name>
    <dbReference type="NCBI Taxonomy" id="502577"/>
    <lineage>
        <taxon>Bacteria</taxon>
        <taxon>Bacillati</taxon>
        <taxon>Actinomycetota</taxon>
        <taxon>Actinomycetes</taxon>
        <taxon>Streptosporangiales</taxon>
        <taxon>Thermomonosporaceae</taxon>
        <taxon>Actinoallomurus</taxon>
    </lineage>
</organism>
<dbReference type="RefSeq" id="WP_378194586.1">
    <property type="nucleotide sequence ID" value="NZ_JBHLZP010000009.1"/>
</dbReference>
<evidence type="ECO:0000313" key="1">
    <source>
        <dbReference type="EMBL" id="MFB9831131.1"/>
    </source>
</evidence>
<accession>A0ABV5Y7Y0</accession>
<dbReference type="EMBL" id="JBHLZP010000009">
    <property type="protein sequence ID" value="MFB9831131.1"/>
    <property type="molecule type" value="Genomic_DNA"/>
</dbReference>